<proteinExistence type="predicted"/>
<evidence type="ECO:0000313" key="8">
    <source>
        <dbReference type="Proteomes" id="UP000483672"/>
    </source>
</evidence>
<accession>A0A6G1MN50</accession>
<dbReference type="Proteomes" id="UP000472727">
    <property type="component" value="Unassembled WGS sequence"/>
</dbReference>
<dbReference type="OrthoDB" id="2439692at2759"/>
<keyword evidence="2" id="KW-0732">Signal</keyword>
<feature type="signal peptide" evidence="2">
    <location>
        <begin position="1"/>
        <end position="20"/>
    </location>
</feature>
<dbReference type="Proteomes" id="UP000614610">
    <property type="component" value="Unassembled WGS sequence"/>
</dbReference>
<sequence length="224" mass="23725">MYFSTSVVVALASLLSAVSAQTYYPVDPEEIDLGTKQTWCLNQISSCGLLCLDQKSGSGFVNDCDVETLQYQCICADNTVPNATEYSQTIPYFLCTYQVQNCIQNCGQFDPTCAENCRTGRICGASNPTRATSTASGSDKTTSAPEPSRTSSDDDGDDDAAYDAKTTDKSASKTTGPADDDDAPAETGGSKKEDKPSSAIKIGSSYTFSIMLLSILCGAFVSQL</sequence>
<protein>
    <recommendedName>
        <fullName evidence="3">DUF7707 domain-containing protein</fullName>
    </recommendedName>
</protein>
<feature type="compositionally biased region" description="Polar residues" evidence="1">
    <location>
        <begin position="127"/>
        <end position="149"/>
    </location>
</feature>
<organism evidence="4 7">
    <name type="scientific">Orbilia oligospora</name>
    <name type="common">Nematode-trapping fungus</name>
    <name type="synonym">Arthrobotrys oligospora</name>
    <dbReference type="NCBI Taxonomy" id="2813651"/>
    <lineage>
        <taxon>Eukaryota</taxon>
        <taxon>Fungi</taxon>
        <taxon>Dikarya</taxon>
        <taxon>Ascomycota</taxon>
        <taxon>Pezizomycotina</taxon>
        <taxon>Orbiliomycetes</taxon>
        <taxon>Orbiliales</taxon>
        <taxon>Orbiliaceae</taxon>
        <taxon>Orbilia</taxon>
    </lineage>
</organism>
<name>A0A6G1MN50_ORBOL</name>
<dbReference type="Pfam" id="PF24808">
    <property type="entry name" value="DUF7707"/>
    <property type="match status" value="1"/>
</dbReference>
<gene>
    <name evidence="4" type="ORF">TWF106_002634</name>
    <name evidence="6" type="ORF">TWF191_007335</name>
    <name evidence="5" type="ORF">TWF679_007371</name>
</gene>
<reference evidence="7 8" key="1">
    <citation type="submission" date="2019-06" db="EMBL/GenBank/DDBJ databases">
        <authorList>
            <person name="Palmer J.M."/>
        </authorList>
    </citation>
    <scope>NUCLEOTIDE SEQUENCE [LARGE SCALE GENOMIC DNA]</scope>
    <source>
        <strain evidence="4 7">TWF106</strain>
        <strain evidence="6 8">TWF191</strain>
        <strain evidence="5">TWF679</strain>
    </source>
</reference>
<evidence type="ECO:0000259" key="3">
    <source>
        <dbReference type="Pfam" id="PF24808"/>
    </source>
</evidence>
<dbReference type="InterPro" id="IPR056124">
    <property type="entry name" value="DUF7707"/>
</dbReference>
<evidence type="ECO:0000313" key="4">
    <source>
        <dbReference type="EMBL" id="KAF3202057.1"/>
    </source>
</evidence>
<dbReference type="AlphaFoldDB" id="A0A6G1MN50"/>
<feature type="region of interest" description="Disordered" evidence="1">
    <location>
        <begin position="127"/>
        <end position="198"/>
    </location>
</feature>
<feature type="domain" description="DUF7707" evidence="3">
    <location>
        <begin position="25"/>
        <end position="128"/>
    </location>
</feature>
<dbReference type="PANTHER" id="PTHR38118">
    <property type="entry name" value="ANCHORED CELL WALL PROTEIN 11-RELATED"/>
    <property type="match status" value="1"/>
</dbReference>
<evidence type="ECO:0000256" key="1">
    <source>
        <dbReference type="SAM" id="MobiDB-lite"/>
    </source>
</evidence>
<dbReference type="EMBL" id="WIWS01000150">
    <property type="protein sequence ID" value="KAF3202057.1"/>
    <property type="molecule type" value="Genomic_DNA"/>
</dbReference>
<evidence type="ECO:0000313" key="6">
    <source>
        <dbReference type="EMBL" id="KAF3220876.1"/>
    </source>
</evidence>
<dbReference type="PANTHER" id="PTHR38118:SF2">
    <property type="entry name" value="CDP-ALCOHOL PHOSPHATIDYLTRANSFERASE PROTEIN"/>
    <property type="match status" value="1"/>
</dbReference>
<comment type="caution">
    <text evidence="4">The sequence shown here is derived from an EMBL/GenBank/DDBJ whole genome shotgun (WGS) entry which is preliminary data.</text>
</comment>
<dbReference type="EMBL" id="WIPF01000045">
    <property type="protein sequence ID" value="KAF3220876.1"/>
    <property type="molecule type" value="Genomic_DNA"/>
</dbReference>
<evidence type="ECO:0000256" key="2">
    <source>
        <dbReference type="SAM" id="SignalP"/>
    </source>
</evidence>
<dbReference type="EMBL" id="WIWT01000042">
    <property type="protein sequence ID" value="KAF3209546.1"/>
    <property type="molecule type" value="Genomic_DNA"/>
</dbReference>
<dbReference type="Proteomes" id="UP000483672">
    <property type="component" value="Unassembled WGS sequence"/>
</dbReference>
<feature type="chain" id="PRO_5041171331" description="DUF7707 domain-containing protein" evidence="2">
    <location>
        <begin position="21"/>
        <end position="224"/>
    </location>
</feature>
<evidence type="ECO:0000313" key="5">
    <source>
        <dbReference type="EMBL" id="KAF3209546.1"/>
    </source>
</evidence>
<evidence type="ECO:0000313" key="7">
    <source>
        <dbReference type="Proteomes" id="UP000472727"/>
    </source>
</evidence>